<protein>
    <submittedName>
        <fullName evidence="2">Uncharacterized protein</fullName>
    </submittedName>
</protein>
<feature type="transmembrane region" description="Helical" evidence="1">
    <location>
        <begin position="82"/>
        <end position="102"/>
    </location>
</feature>
<dbReference type="EMBL" id="MFTP01000015">
    <property type="protein sequence ID" value="OGI65644.1"/>
    <property type="molecule type" value="Genomic_DNA"/>
</dbReference>
<dbReference type="AlphaFoldDB" id="A0A1F6V832"/>
<proteinExistence type="predicted"/>
<keyword evidence="1" id="KW-0812">Transmembrane</keyword>
<sequence>MSNLINWFTRKKLFVISFLGAVVFFVGNFVDISIPVDVCYQEGFCGDISEALMVYFLIFLPFFIFSLITTKLKDSIFFTWRNFSLWALPISFLFISFFPTFTHGMDFLPIIKGTVSYTLAIVYSIISLILIIYKSLKKE</sequence>
<feature type="transmembrane region" description="Helical" evidence="1">
    <location>
        <begin position="114"/>
        <end position="133"/>
    </location>
</feature>
<accession>A0A1F6V832</accession>
<evidence type="ECO:0000313" key="3">
    <source>
        <dbReference type="Proteomes" id="UP000177370"/>
    </source>
</evidence>
<keyword evidence="1" id="KW-0472">Membrane</keyword>
<evidence type="ECO:0000313" key="2">
    <source>
        <dbReference type="EMBL" id="OGI65644.1"/>
    </source>
</evidence>
<feature type="transmembrane region" description="Helical" evidence="1">
    <location>
        <begin position="52"/>
        <end position="70"/>
    </location>
</feature>
<keyword evidence="1" id="KW-1133">Transmembrane helix</keyword>
<gene>
    <name evidence="2" type="ORF">A2647_01830</name>
</gene>
<name>A0A1F6V832_9BACT</name>
<comment type="caution">
    <text evidence="2">The sequence shown here is derived from an EMBL/GenBank/DDBJ whole genome shotgun (WGS) entry which is preliminary data.</text>
</comment>
<organism evidence="2 3">
    <name type="scientific">Candidatus Nomurabacteria bacterium RIFCSPHIGHO2_01_FULL_40_24b</name>
    <dbReference type="NCBI Taxonomy" id="1801739"/>
    <lineage>
        <taxon>Bacteria</taxon>
        <taxon>Candidatus Nomuraibacteriota</taxon>
    </lineage>
</organism>
<evidence type="ECO:0000256" key="1">
    <source>
        <dbReference type="SAM" id="Phobius"/>
    </source>
</evidence>
<feature type="transmembrane region" description="Helical" evidence="1">
    <location>
        <begin position="12"/>
        <end position="32"/>
    </location>
</feature>
<reference evidence="2 3" key="1">
    <citation type="journal article" date="2016" name="Nat. Commun.">
        <title>Thousands of microbial genomes shed light on interconnected biogeochemical processes in an aquifer system.</title>
        <authorList>
            <person name="Anantharaman K."/>
            <person name="Brown C.T."/>
            <person name="Hug L.A."/>
            <person name="Sharon I."/>
            <person name="Castelle C.J."/>
            <person name="Probst A.J."/>
            <person name="Thomas B.C."/>
            <person name="Singh A."/>
            <person name="Wilkins M.J."/>
            <person name="Karaoz U."/>
            <person name="Brodie E.L."/>
            <person name="Williams K.H."/>
            <person name="Hubbard S.S."/>
            <person name="Banfield J.F."/>
        </authorList>
    </citation>
    <scope>NUCLEOTIDE SEQUENCE [LARGE SCALE GENOMIC DNA]</scope>
</reference>
<dbReference type="Proteomes" id="UP000177370">
    <property type="component" value="Unassembled WGS sequence"/>
</dbReference>